<dbReference type="Gene3D" id="3.40.50.1820">
    <property type="entry name" value="alpha/beta hydrolase"/>
    <property type="match status" value="1"/>
</dbReference>
<dbReference type="PANTHER" id="PTHR46118:SF4">
    <property type="entry name" value="PROTEIN ABHD11"/>
    <property type="match status" value="1"/>
</dbReference>
<evidence type="ECO:0000256" key="2">
    <source>
        <dbReference type="ARBA" id="ARBA00022801"/>
    </source>
</evidence>
<dbReference type="FunFam" id="3.40.50.1820:FF:000039">
    <property type="entry name" value="Esterase ybfF"/>
    <property type="match status" value="1"/>
</dbReference>
<evidence type="ECO:0000256" key="8">
    <source>
        <dbReference type="ARBA" id="ARBA00048283"/>
    </source>
</evidence>
<dbReference type="Proteomes" id="UP000625711">
    <property type="component" value="Unassembled WGS sequence"/>
</dbReference>
<dbReference type="EMBL" id="JAACXV010014418">
    <property type="protein sequence ID" value="KAF7267463.1"/>
    <property type="molecule type" value="Genomic_DNA"/>
</dbReference>
<evidence type="ECO:0000259" key="12">
    <source>
        <dbReference type="Pfam" id="PF00561"/>
    </source>
</evidence>
<dbReference type="AlphaFoldDB" id="A0A834M1H8"/>
<dbReference type="InterPro" id="IPR000073">
    <property type="entry name" value="AB_hydrolase_1"/>
</dbReference>
<evidence type="ECO:0000256" key="1">
    <source>
        <dbReference type="ARBA" id="ARBA00008645"/>
    </source>
</evidence>
<organism evidence="13 14">
    <name type="scientific">Rhynchophorus ferrugineus</name>
    <name type="common">Red palm weevil</name>
    <name type="synonym">Curculio ferrugineus</name>
    <dbReference type="NCBI Taxonomy" id="354439"/>
    <lineage>
        <taxon>Eukaryota</taxon>
        <taxon>Metazoa</taxon>
        <taxon>Ecdysozoa</taxon>
        <taxon>Arthropoda</taxon>
        <taxon>Hexapoda</taxon>
        <taxon>Insecta</taxon>
        <taxon>Pterygota</taxon>
        <taxon>Neoptera</taxon>
        <taxon>Endopterygota</taxon>
        <taxon>Coleoptera</taxon>
        <taxon>Polyphaga</taxon>
        <taxon>Cucujiformia</taxon>
        <taxon>Curculionidae</taxon>
        <taxon>Dryophthorinae</taxon>
        <taxon>Rhynchophorus</taxon>
    </lineage>
</organism>
<reference evidence="13" key="1">
    <citation type="submission" date="2020-08" db="EMBL/GenBank/DDBJ databases">
        <title>Genome sequencing and assembly of the red palm weevil Rhynchophorus ferrugineus.</title>
        <authorList>
            <person name="Dias G.B."/>
            <person name="Bergman C.M."/>
            <person name="Manee M."/>
        </authorList>
    </citation>
    <scope>NUCLEOTIDE SEQUENCE</scope>
    <source>
        <strain evidence="13">AA-2017</strain>
        <tissue evidence="13">Whole larva</tissue>
    </source>
</reference>
<evidence type="ECO:0000313" key="14">
    <source>
        <dbReference type="Proteomes" id="UP000625711"/>
    </source>
</evidence>
<evidence type="ECO:0000256" key="4">
    <source>
        <dbReference type="ARBA" id="ARBA00042703"/>
    </source>
</evidence>
<keyword evidence="2" id="KW-0378">Hydrolase</keyword>
<comment type="caution">
    <text evidence="13">The sequence shown here is derived from an EMBL/GenBank/DDBJ whole genome shotgun (WGS) entry which is preliminary data.</text>
</comment>
<dbReference type="SUPFAM" id="SSF53474">
    <property type="entry name" value="alpha/beta-Hydrolases"/>
    <property type="match status" value="1"/>
</dbReference>
<dbReference type="OrthoDB" id="8119704at2759"/>
<comment type="catalytic activity">
    <reaction evidence="11">
        <text>1-octadecanoyl-2-(5Z,8Z,11Z,14Z-eicosatetraenoyl)-sn-glycerol + H2O = 2-(5Z,8Z,11Z,14Z-eicosatetraenoyl)-glycerol + octadecanoate + H(+)</text>
        <dbReference type="Rhea" id="RHEA:38507"/>
        <dbReference type="ChEBI" id="CHEBI:15377"/>
        <dbReference type="ChEBI" id="CHEBI:15378"/>
        <dbReference type="ChEBI" id="CHEBI:25629"/>
        <dbReference type="ChEBI" id="CHEBI:52392"/>
        <dbReference type="ChEBI" id="CHEBI:75728"/>
    </reaction>
</comment>
<dbReference type="GO" id="GO:0052689">
    <property type="term" value="F:carboxylic ester hydrolase activity"/>
    <property type="evidence" value="ECO:0007669"/>
    <property type="project" value="TreeGrafter"/>
</dbReference>
<dbReference type="PANTHER" id="PTHR46118">
    <property type="entry name" value="PROTEIN ABHD11"/>
    <property type="match status" value="1"/>
</dbReference>
<comment type="similarity">
    <text evidence="1">Belongs to the AB hydrolase superfamily.</text>
</comment>
<keyword evidence="14" id="KW-1185">Reference proteome</keyword>
<evidence type="ECO:0000256" key="11">
    <source>
        <dbReference type="ARBA" id="ARBA00048919"/>
    </source>
</evidence>
<comment type="catalytic activity">
    <reaction evidence="9">
        <text>1,2-didecanoylglycerol + H2O = decanoylglycerol + decanoate + H(+)</text>
        <dbReference type="Rhea" id="RHEA:48596"/>
        <dbReference type="ChEBI" id="CHEBI:11152"/>
        <dbReference type="ChEBI" id="CHEBI:15377"/>
        <dbReference type="ChEBI" id="CHEBI:15378"/>
        <dbReference type="ChEBI" id="CHEBI:27689"/>
        <dbReference type="ChEBI" id="CHEBI:90605"/>
    </reaction>
</comment>
<dbReference type="GO" id="GO:0005739">
    <property type="term" value="C:mitochondrion"/>
    <property type="evidence" value="ECO:0007669"/>
    <property type="project" value="TreeGrafter"/>
</dbReference>
<dbReference type="EC" id="3.1.1.116" evidence="3"/>
<protein>
    <recommendedName>
        <fullName evidence="7">sn-1-specific diacylglycerol lipase ABHD11</fullName>
        <ecNumber evidence="3">3.1.1.116</ecNumber>
    </recommendedName>
    <alternativeName>
        <fullName evidence="4">Alpha/beta hydrolase domain-containing protein 11</fullName>
    </alternativeName>
</protein>
<feature type="domain" description="AB hydrolase-1" evidence="12">
    <location>
        <begin position="52"/>
        <end position="293"/>
    </location>
</feature>
<comment type="catalytic activity">
    <reaction evidence="8">
        <text>1-octadecanoyl-2-(4Z,7Z,10Z,13Z,16Z,19Z-docosahexaenoyl)-sn-glycerol + H2O = 2-(4Z,7Z,10Z,13Z,16Z,19Z-docosahexaenoyl)-glycerol + octadecanoate + H(+)</text>
        <dbReference type="Rhea" id="RHEA:77107"/>
        <dbReference type="ChEBI" id="CHEBI:15377"/>
        <dbReference type="ChEBI" id="CHEBI:15378"/>
        <dbReference type="ChEBI" id="CHEBI:25629"/>
        <dbReference type="ChEBI" id="CHEBI:77129"/>
        <dbReference type="ChEBI" id="CHEBI:186738"/>
    </reaction>
</comment>
<evidence type="ECO:0000313" key="13">
    <source>
        <dbReference type="EMBL" id="KAF7267463.1"/>
    </source>
</evidence>
<evidence type="ECO:0000256" key="5">
    <source>
        <dbReference type="ARBA" id="ARBA00043667"/>
    </source>
</evidence>
<sequence>MLSRISFSKTPLVPFKLTKTITVKCLSTSEILVPLKLSFAAYETPSETNKGNPFVILHGLFGSKQNWTSLSKAFHQKTSPQRKVIAIDLRNHGDSPHNKDHTYGHLAADLRQFLQDHDLQKIALMGHSMGGRCAMLFALKYPELVERLIVVDISPAATSPNLNELPKLFDILSNIKLPSNVPLSQARAVVDQQLAEYIADKSLRAFLLTNLIETDNQKYKWRINIPSLTSNFQSIARFPNVGDLKYLGDTLFIGGEKSDFIAKSDYPKILKLFPKAQLKYIEGAGHWVHSEKPNEFLKLTLDFLNRASSA</sequence>
<gene>
    <name evidence="13" type="ORF">GWI33_019299</name>
</gene>
<evidence type="ECO:0000256" key="3">
    <source>
        <dbReference type="ARBA" id="ARBA00026104"/>
    </source>
</evidence>
<evidence type="ECO:0000256" key="6">
    <source>
        <dbReference type="ARBA" id="ARBA00043742"/>
    </source>
</evidence>
<name>A0A834M1H8_RHYFE</name>
<proteinExistence type="inferred from homology"/>
<comment type="catalytic activity">
    <reaction evidence="6">
        <text>a 1,3-diacyl-sn-glycerol + H2O = a 1-acyl-sn-glycerol + a fatty acid + H(+)</text>
        <dbReference type="Rhea" id="RHEA:38503"/>
        <dbReference type="ChEBI" id="CHEBI:15377"/>
        <dbReference type="ChEBI" id="CHEBI:15378"/>
        <dbReference type="ChEBI" id="CHEBI:28868"/>
        <dbReference type="ChEBI" id="CHEBI:64683"/>
        <dbReference type="ChEBI" id="CHEBI:77272"/>
    </reaction>
</comment>
<dbReference type="PRINTS" id="PR00111">
    <property type="entry name" value="ABHYDROLASE"/>
</dbReference>
<dbReference type="Pfam" id="PF00561">
    <property type="entry name" value="Abhydrolase_1"/>
    <property type="match status" value="1"/>
</dbReference>
<dbReference type="InterPro" id="IPR000639">
    <property type="entry name" value="Epox_hydrolase-like"/>
</dbReference>
<evidence type="ECO:0000256" key="9">
    <source>
        <dbReference type="ARBA" id="ARBA00048504"/>
    </source>
</evidence>
<evidence type="ECO:0000256" key="10">
    <source>
        <dbReference type="ARBA" id="ARBA00048513"/>
    </source>
</evidence>
<comment type="catalytic activity">
    <reaction evidence="5">
        <text>a 1,2-diacyl-sn-glycerol + H2O = a 2-acylglycerol + a fatty acid + H(+)</text>
        <dbReference type="Rhea" id="RHEA:33275"/>
        <dbReference type="ChEBI" id="CHEBI:15377"/>
        <dbReference type="ChEBI" id="CHEBI:15378"/>
        <dbReference type="ChEBI" id="CHEBI:17389"/>
        <dbReference type="ChEBI" id="CHEBI:17815"/>
        <dbReference type="ChEBI" id="CHEBI:28868"/>
        <dbReference type="EC" id="3.1.1.116"/>
    </reaction>
</comment>
<dbReference type="PRINTS" id="PR00412">
    <property type="entry name" value="EPOXHYDRLASE"/>
</dbReference>
<accession>A0A834M1H8</accession>
<comment type="catalytic activity">
    <reaction evidence="10">
        <text>1-octadecanoyl-2-(9Z-octadecenoyl)-sn-glycerol + H2O = 2-(9Z-octadecenoyl)-glycerol + octadecanoate + H(+)</text>
        <dbReference type="Rhea" id="RHEA:77103"/>
        <dbReference type="ChEBI" id="CHEBI:15377"/>
        <dbReference type="ChEBI" id="CHEBI:15378"/>
        <dbReference type="ChEBI" id="CHEBI:25629"/>
        <dbReference type="ChEBI" id="CHEBI:73990"/>
        <dbReference type="ChEBI" id="CHEBI:75468"/>
    </reaction>
</comment>
<evidence type="ECO:0000256" key="7">
    <source>
        <dbReference type="ARBA" id="ARBA00044064"/>
    </source>
</evidence>
<dbReference type="InterPro" id="IPR029058">
    <property type="entry name" value="AB_hydrolase_fold"/>
</dbReference>